<dbReference type="CDD" id="cd01301">
    <property type="entry name" value="rDP_like"/>
    <property type="match status" value="1"/>
</dbReference>
<protein>
    <submittedName>
        <fullName evidence="1">Membrane dipeptidase (Peptidase family M19)</fullName>
    </submittedName>
</protein>
<dbReference type="InterPro" id="IPR008257">
    <property type="entry name" value="Pept_M19"/>
</dbReference>
<dbReference type="PANTHER" id="PTHR10443:SF12">
    <property type="entry name" value="DIPEPTIDASE"/>
    <property type="match status" value="1"/>
</dbReference>
<organism evidence="1 2">
    <name type="scientific">Oceanobacillus oncorhynchi</name>
    <dbReference type="NCBI Taxonomy" id="545501"/>
    <lineage>
        <taxon>Bacteria</taxon>
        <taxon>Bacillati</taxon>
        <taxon>Bacillota</taxon>
        <taxon>Bacilli</taxon>
        <taxon>Bacillales</taxon>
        <taxon>Bacillaceae</taxon>
        <taxon>Oceanobacillus</taxon>
    </lineage>
</organism>
<dbReference type="InterPro" id="IPR032466">
    <property type="entry name" value="Metal_Hydrolase"/>
</dbReference>
<dbReference type="OrthoDB" id="9804920at2"/>
<proteinExistence type="predicted"/>
<dbReference type="SUPFAM" id="SSF51556">
    <property type="entry name" value="Metallo-dependent hydrolases"/>
    <property type="match status" value="1"/>
</dbReference>
<accession>A0A0A1MPU2</accession>
<dbReference type="Proteomes" id="UP000040453">
    <property type="component" value="Unassembled WGS sequence"/>
</dbReference>
<evidence type="ECO:0000313" key="1">
    <source>
        <dbReference type="EMBL" id="CEI81091.1"/>
    </source>
</evidence>
<dbReference type="GO" id="GO:0070573">
    <property type="term" value="F:metallodipeptidase activity"/>
    <property type="evidence" value="ECO:0007669"/>
    <property type="project" value="InterPro"/>
</dbReference>
<name>A0A0A1MPU2_9BACI</name>
<dbReference type="MEROPS" id="M19.007"/>
<dbReference type="EMBL" id="CDGG01000001">
    <property type="protein sequence ID" value="CEI81091.1"/>
    <property type="molecule type" value="Genomic_DNA"/>
</dbReference>
<keyword evidence="2" id="KW-1185">Reference proteome</keyword>
<reference evidence="1 2" key="1">
    <citation type="submission" date="2014-11" db="EMBL/GenBank/DDBJ databases">
        <authorList>
            <person name="Urmite Genomes Urmite Genomes"/>
        </authorList>
    </citation>
    <scope>NUCLEOTIDE SEQUENCE [LARGE SCALE GENOMIC DNA]</scope>
    <source>
        <strain evidence="1 2">Oc5</strain>
    </source>
</reference>
<dbReference type="PANTHER" id="PTHR10443">
    <property type="entry name" value="MICROSOMAL DIPEPTIDASE"/>
    <property type="match status" value="1"/>
</dbReference>
<sequence>MKVIDTHCDALLKLQTARLEQRKLDFRDAPEIETNLKLLEAGNVAVQFFAIFVDPENVATTDQWKYAQEQAAIFHEEIVGKNEKVRFIQNWKDIHSLASDEIGAVLTLEGAEAIGNDLEKLKTLYQMGVKSVGLTWNPANLCADGAEEPRGAGLTRLGKEVVQLNNANNVLTDVSHLSVRAFWDVMELADYPIASHSNARAICEHPRNLYDDQLKALIEKKAPIHFALYPVFLKKRAETATVADLLEHIDHVCTLGGEKNIGFGSDFDGISCYIDHIPDASGYTYLLNELQKHYSEEQVRGFAYQNIMNMLPA</sequence>
<dbReference type="AlphaFoldDB" id="A0A0A1MPU2"/>
<gene>
    <name evidence="1" type="ORF">BN997_00907</name>
</gene>
<dbReference type="STRING" id="545501.BN997_00907"/>
<dbReference type="Pfam" id="PF01244">
    <property type="entry name" value="Peptidase_M19"/>
    <property type="match status" value="1"/>
</dbReference>
<dbReference type="PROSITE" id="PS51365">
    <property type="entry name" value="RENAL_DIPEPTIDASE_2"/>
    <property type="match status" value="1"/>
</dbReference>
<dbReference type="RefSeq" id="WP_042529999.1">
    <property type="nucleotide sequence ID" value="NZ_CDGG01000001.1"/>
</dbReference>
<dbReference type="Gene3D" id="3.20.20.140">
    <property type="entry name" value="Metal-dependent hydrolases"/>
    <property type="match status" value="1"/>
</dbReference>
<evidence type="ECO:0000313" key="2">
    <source>
        <dbReference type="Proteomes" id="UP000040453"/>
    </source>
</evidence>
<dbReference type="GO" id="GO:0006508">
    <property type="term" value="P:proteolysis"/>
    <property type="evidence" value="ECO:0007669"/>
    <property type="project" value="InterPro"/>
</dbReference>